<keyword evidence="1" id="KW-1133">Transmembrane helix</keyword>
<dbReference type="PANTHER" id="PTHR23028:SF53">
    <property type="entry name" value="ACYL_TRANSF_3 DOMAIN-CONTAINING PROTEIN"/>
    <property type="match status" value="1"/>
</dbReference>
<feature type="transmembrane region" description="Helical" evidence="1">
    <location>
        <begin position="72"/>
        <end position="92"/>
    </location>
</feature>
<dbReference type="InterPro" id="IPR050879">
    <property type="entry name" value="Acyltransferase_3"/>
</dbReference>
<evidence type="ECO:0000259" key="2">
    <source>
        <dbReference type="Pfam" id="PF01757"/>
    </source>
</evidence>
<dbReference type="Pfam" id="PF19040">
    <property type="entry name" value="SGNH"/>
    <property type="match status" value="1"/>
</dbReference>
<dbReference type="GO" id="GO:0016746">
    <property type="term" value="F:acyltransferase activity"/>
    <property type="evidence" value="ECO:0007669"/>
    <property type="project" value="UniProtKB-KW"/>
</dbReference>
<organism evidence="4 5">
    <name type="scientific">Caenimonas terrae</name>
    <dbReference type="NCBI Taxonomy" id="696074"/>
    <lineage>
        <taxon>Bacteria</taxon>
        <taxon>Pseudomonadati</taxon>
        <taxon>Pseudomonadota</taxon>
        <taxon>Betaproteobacteria</taxon>
        <taxon>Burkholderiales</taxon>
        <taxon>Comamonadaceae</taxon>
        <taxon>Caenimonas</taxon>
    </lineage>
</organism>
<dbReference type="Proteomes" id="UP001596037">
    <property type="component" value="Unassembled WGS sequence"/>
</dbReference>
<feature type="domain" description="Acyltransferase 3" evidence="2">
    <location>
        <begin position="6"/>
        <end position="328"/>
    </location>
</feature>
<feature type="transmembrane region" description="Helical" evidence="1">
    <location>
        <begin position="347"/>
        <end position="367"/>
    </location>
</feature>
<feature type="transmembrane region" description="Helical" evidence="1">
    <location>
        <begin position="31"/>
        <end position="51"/>
    </location>
</feature>
<feature type="transmembrane region" description="Helical" evidence="1">
    <location>
        <begin position="274"/>
        <end position="292"/>
    </location>
</feature>
<keyword evidence="4" id="KW-0012">Acyltransferase</keyword>
<evidence type="ECO:0000313" key="5">
    <source>
        <dbReference type="Proteomes" id="UP001596037"/>
    </source>
</evidence>
<feature type="transmembrane region" description="Helical" evidence="1">
    <location>
        <begin position="304"/>
        <end position="326"/>
    </location>
</feature>
<evidence type="ECO:0000313" key="4">
    <source>
        <dbReference type="EMBL" id="MFC5499629.1"/>
    </source>
</evidence>
<reference evidence="5" key="1">
    <citation type="journal article" date="2019" name="Int. J. Syst. Evol. Microbiol.">
        <title>The Global Catalogue of Microorganisms (GCM) 10K type strain sequencing project: providing services to taxonomists for standard genome sequencing and annotation.</title>
        <authorList>
            <consortium name="The Broad Institute Genomics Platform"/>
            <consortium name="The Broad Institute Genome Sequencing Center for Infectious Disease"/>
            <person name="Wu L."/>
            <person name="Ma J."/>
        </authorList>
    </citation>
    <scope>NUCLEOTIDE SEQUENCE [LARGE SCALE GENOMIC DNA]</scope>
    <source>
        <strain evidence="5">CCUG 57401</strain>
    </source>
</reference>
<dbReference type="InterPro" id="IPR002656">
    <property type="entry name" value="Acyl_transf_3_dom"/>
</dbReference>
<dbReference type="EC" id="2.3.1.-" evidence="4"/>
<dbReference type="PANTHER" id="PTHR23028">
    <property type="entry name" value="ACETYLTRANSFERASE"/>
    <property type="match status" value="1"/>
</dbReference>
<keyword evidence="4" id="KW-0808">Transferase</keyword>
<keyword evidence="1" id="KW-0472">Membrane</keyword>
<feature type="transmembrane region" description="Helical" evidence="1">
    <location>
        <begin position="162"/>
        <end position="182"/>
    </location>
</feature>
<comment type="caution">
    <text evidence="4">The sequence shown here is derived from an EMBL/GenBank/DDBJ whole genome shotgun (WGS) entry which is preliminary data.</text>
</comment>
<feature type="transmembrane region" description="Helical" evidence="1">
    <location>
        <begin position="244"/>
        <end position="262"/>
    </location>
</feature>
<feature type="domain" description="SGNH" evidence="3">
    <location>
        <begin position="405"/>
        <end position="610"/>
    </location>
</feature>
<keyword evidence="1" id="KW-0812">Transmembrane</keyword>
<keyword evidence="5" id="KW-1185">Reference proteome</keyword>
<sequence length="619" mass="68623">MKYRSDVDGLRALAVLPVVLFHAHIPGLSGGFIGVDIFFVISGYLICSLIARALARNEFSIIRFYENRCRRILPALTVMFLATSAVAAKVLLPPDMESFSRSLIAATFFVSNIFFWRSSSYFDGGSEFKPLLHTWSLGVEEQFYIFMPLILYVIARWLKSKYMIWLLVLTLPSFALSVWGLTHAPTSTFYLLPMRFWELAVGALIALRPERISPSPRAIREIVAGAGLLAILYGITMLSEESSFPGWNALLPCLGAAAIIDAGGRGGAWVSRLLSVRPLVFVGKISYSLYLWHWPLLALAKYQAMRQLTVVETAGVMTAALAISILSWRYVEMPFRQNRRFFNSRMIFAGSAAAMTLMTAAAFAGIYSQGLSFRYPNFEQQTISGKERYNGGTCFLDGNQTFRSWRGDDCFLSRGRGKTVLLWGDSYAAHYAPGLVDEAAHLSVDYLQYTASACPPVFDYYTAIRPHCREFNDNLPQIISKYGIKTVVMVGRWESLFKRGVSPSQVADTVARLNRMGVAVYVIGQSTVFNNDVQTLFAQGGNSATTAEASAPLSFSRDINGRLAAVLPAGTFIDPLAKLCHAQDCDFRRDGQYLVADIGHLSSFGSKLAVATYFPFVSR</sequence>
<gene>
    <name evidence="4" type="ORF">ACFPOE_18950</name>
</gene>
<dbReference type="InterPro" id="IPR043968">
    <property type="entry name" value="SGNH"/>
</dbReference>
<dbReference type="RefSeq" id="WP_376851847.1">
    <property type="nucleotide sequence ID" value="NZ_JBHSMF010000009.1"/>
</dbReference>
<name>A0ABW0NL02_9BURK</name>
<accession>A0ABW0NL02</accession>
<feature type="transmembrane region" description="Helical" evidence="1">
    <location>
        <begin position="7"/>
        <end position="25"/>
    </location>
</feature>
<evidence type="ECO:0000256" key="1">
    <source>
        <dbReference type="SAM" id="Phobius"/>
    </source>
</evidence>
<evidence type="ECO:0000259" key="3">
    <source>
        <dbReference type="Pfam" id="PF19040"/>
    </source>
</evidence>
<protein>
    <submittedName>
        <fullName evidence="4">Acyltransferase family protein</fullName>
        <ecNumber evidence="4">2.3.1.-</ecNumber>
    </submittedName>
</protein>
<dbReference type="EMBL" id="JBHSMF010000009">
    <property type="protein sequence ID" value="MFC5499629.1"/>
    <property type="molecule type" value="Genomic_DNA"/>
</dbReference>
<dbReference type="Pfam" id="PF01757">
    <property type="entry name" value="Acyl_transf_3"/>
    <property type="match status" value="1"/>
</dbReference>
<proteinExistence type="predicted"/>